<name>A0ACB8DJI4_DERSI</name>
<evidence type="ECO:0000313" key="1">
    <source>
        <dbReference type="EMBL" id="KAH7970811.1"/>
    </source>
</evidence>
<protein>
    <submittedName>
        <fullName evidence="1">Uncharacterized protein</fullName>
    </submittedName>
</protein>
<accession>A0ACB8DJI4</accession>
<sequence length="145" mass="16260">MNSLRGKYLIRRDGTTITADAALRFKRLICLYFAAQWCPPCLTFTPILADAYREAKNQGLPIEVVYVSSDRSEDEMNAFLNSTDENWPALPYGDKLQFALKARYKIAGIPALVVLRADGSLVCANGRPDIMAKSHLAFRDWLCPT</sequence>
<keyword evidence="2" id="KW-1185">Reference proteome</keyword>
<organism evidence="1 2">
    <name type="scientific">Dermacentor silvarum</name>
    <name type="common">Tick</name>
    <dbReference type="NCBI Taxonomy" id="543639"/>
    <lineage>
        <taxon>Eukaryota</taxon>
        <taxon>Metazoa</taxon>
        <taxon>Ecdysozoa</taxon>
        <taxon>Arthropoda</taxon>
        <taxon>Chelicerata</taxon>
        <taxon>Arachnida</taxon>
        <taxon>Acari</taxon>
        <taxon>Parasitiformes</taxon>
        <taxon>Ixodida</taxon>
        <taxon>Ixodoidea</taxon>
        <taxon>Ixodidae</taxon>
        <taxon>Rhipicephalinae</taxon>
        <taxon>Dermacentor</taxon>
    </lineage>
</organism>
<dbReference type="EMBL" id="CM023480">
    <property type="protein sequence ID" value="KAH7970811.1"/>
    <property type="molecule type" value="Genomic_DNA"/>
</dbReference>
<comment type="caution">
    <text evidence="1">The sequence shown here is derived from an EMBL/GenBank/DDBJ whole genome shotgun (WGS) entry which is preliminary data.</text>
</comment>
<evidence type="ECO:0000313" key="2">
    <source>
        <dbReference type="Proteomes" id="UP000821865"/>
    </source>
</evidence>
<dbReference type="Proteomes" id="UP000821865">
    <property type="component" value="Chromosome 11"/>
</dbReference>
<gene>
    <name evidence="1" type="ORF">HPB49_015809</name>
</gene>
<proteinExistence type="predicted"/>
<reference evidence="1" key="1">
    <citation type="submission" date="2020-05" db="EMBL/GenBank/DDBJ databases">
        <title>Large-scale comparative analyses of tick genomes elucidate their genetic diversity and vector capacities.</title>
        <authorList>
            <person name="Jia N."/>
            <person name="Wang J."/>
            <person name="Shi W."/>
            <person name="Du L."/>
            <person name="Sun Y."/>
            <person name="Zhan W."/>
            <person name="Jiang J."/>
            <person name="Wang Q."/>
            <person name="Zhang B."/>
            <person name="Ji P."/>
            <person name="Sakyi L.B."/>
            <person name="Cui X."/>
            <person name="Yuan T."/>
            <person name="Jiang B."/>
            <person name="Yang W."/>
            <person name="Lam T.T.-Y."/>
            <person name="Chang Q."/>
            <person name="Ding S."/>
            <person name="Wang X."/>
            <person name="Zhu J."/>
            <person name="Ruan X."/>
            <person name="Zhao L."/>
            <person name="Wei J."/>
            <person name="Que T."/>
            <person name="Du C."/>
            <person name="Cheng J."/>
            <person name="Dai P."/>
            <person name="Han X."/>
            <person name="Huang E."/>
            <person name="Gao Y."/>
            <person name="Liu J."/>
            <person name="Shao H."/>
            <person name="Ye R."/>
            <person name="Li L."/>
            <person name="Wei W."/>
            <person name="Wang X."/>
            <person name="Wang C."/>
            <person name="Yang T."/>
            <person name="Huo Q."/>
            <person name="Li W."/>
            <person name="Guo W."/>
            <person name="Chen H."/>
            <person name="Zhou L."/>
            <person name="Ni X."/>
            <person name="Tian J."/>
            <person name="Zhou Y."/>
            <person name="Sheng Y."/>
            <person name="Liu T."/>
            <person name="Pan Y."/>
            <person name="Xia L."/>
            <person name="Li J."/>
            <person name="Zhao F."/>
            <person name="Cao W."/>
        </authorList>
    </citation>
    <scope>NUCLEOTIDE SEQUENCE</scope>
    <source>
        <strain evidence="1">Dsil-2018</strain>
    </source>
</reference>